<gene>
    <name evidence="4" type="ordered locus">TMO_3052</name>
</gene>
<evidence type="ECO:0000313" key="5">
    <source>
        <dbReference type="Proteomes" id="UP000005258"/>
    </source>
</evidence>
<dbReference type="KEGG" id="tmo:TMO_3052"/>
<dbReference type="HOGENOM" id="CLU_089876_8_1_5"/>
<dbReference type="SUPFAM" id="SSF54637">
    <property type="entry name" value="Thioesterase/thiol ester dehydrase-isomerase"/>
    <property type="match status" value="1"/>
</dbReference>
<keyword evidence="2" id="KW-0378">Hydrolase</keyword>
<keyword evidence="5" id="KW-1185">Reference proteome</keyword>
<evidence type="ECO:0000256" key="2">
    <source>
        <dbReference type="ARBA" id="ARBA00022801"/>
    </source>
</evidence>
<organism evidence="4 5">
    <name type="scientific">Tistrella mobilis (strain KA081020-065)</name>
    <dbReference type="NCBI Taxonomy" id="1110502"/>
    <lineage>
        <taxon>Bacteria</taxon>
        <taxon>Pseudomonadati</taxon>
        <taxon>Pseudomonadota</taxon>
        <taxon>Alphaproteobacteria</taxon>
        <taxon>Geminicoccales</taxon>
        <taxon>Geminicoccaceae</taxon>
        <taxon>Tistrella</taxon>
    </lineage>
</organism>
<comment type="similarity">
    <text evidence="1">Belongs to the thioesterase PaaI family.</text>
</comment>
<dbReference type="eggNOG" id="COG2050">
    <property type="taxonomic scope" value="Bacteria"/>
</dbReference>
<dbReference type="STRING" id="1110502.TMO_3052"/>
<dbReference type="GO" id="GO:0047617">
    <property type="term" value="F:fatty acyl-CoA hydrolase activity"/>
    <property type="evidence" value="ECO:0007669"/>
    <property type="project" value="InterPro"/>
</dbReference>
<dbReference type="InterPro" id="IPR029069">
    <property type="entry name" value="HotDog_dom_sf"/>
</dbReference>
<proteinExistence type="inferred from homology"/>
<evidence type="ECO:0000256" key="1">
    <source>
        <dbReference type="ARBA" id="ARBA00008324"/>
    </source>
</evidence>
<name>I3TQ52_TISMK</name>
<evidence type="ECO:0000259" key="3">
    <source>
        <dbReference type="Pfam" id="PF03061"/>
    </source>
</evidence>
<dbReference type="EMBL" id="CP003236">
    <property type="protein sequence ID" value="AFK54890.1"/>
    <property type="molecule type" value="Genomic_DNA"/>
</dbReference>
<evidence type="ECO:0000313" key="4">
    <source>
        <dbReference type="EMBL" id="AFK54890.1"/>
    </source>
</evidence>
<sequence length="144" mass="15623">MQVEPVETSSVPEGFMLHDRRSPVTDPWRPIWAKRSETAFHLGLYLAEAHTNSRGLAHGGLISALADNAMGLTCWLHRPESGGLVTVNLSVDFMGAGRIGQWLEIRPEMIRTGQTLAFARALILADDAVIAQAAATFHVAPPRG</sequence>
<dbReference type="InterPro" id="IPR039298">
    <property type="entry name" value="ACOT13"/>
</dbReference>
<feature type="domain" description="Thioesterase" evidence="3">
    <location>
        <begin position="55"/>
        <end position="127"/>
    </location>
</feature>
<dbReference type="InterPro" id="IPR006683">
    <property type="entry name" value="Thioestr_dom"/>
</dbReference>
<dbReference type="AlphaFoldDB" id="I3TQ52"/>
<dbReference type="PANTHER" id="PTHR21660:SF1">
    <property type="entry name" value="ACYL-COENZYME A THIOESTERASE 13"/>
    <property type="match status" value="1"/>
</dbReference>
<dbReference type="PANTHER" id="PTHR21660">
    <property type="entry name" value="THIOESTERASE SUPERFAMILY MEMBER-RELATED"/>
    <property type="match status" value="1"/>
</dbReference>
<dbReference type="Pfam" id="PF03061">
    <property type="entry name" value="4HBT"/>
    <property type="match status" value="1"/>
</dbReference>
<dbReference type="RefSeq" id="WP_014746567.1">
    <property type="nucleotide sequence ID" value="NC_017956.1"/>
</dbReference>
<dbReference type="CDD" id="cd03443">
    <property type="entry name" value="PaaI_thioesterase"/>
    <property type="match status" value="1"/>
</dbReference>
<dbReference type="Proteomes" id="UP000005258">
    <property type="component" value="Chromosome"/>
</dbReference>
<protein>
    <submittedName>
        <fullName evidence="4">Thioesterase superfamily protein</fullName>
    </submittedName>
</protein>
<accession>I3TQ52</accession>
<reference evidence="4 5" key="1">
    <citation type="journal article" date="2012" name="J. Am. Chem. Soc.">
        <title>Bacterial biosynthesis and maturation of the didemnin anti-cancer agents.</title>
        <authorList>
            <person name="Xu Y."/>
            <person name="Kersten R.D."/>
            <person name="Nam S.J."/>
            <person name="Lu L."/>
            <person name="Al-Suwailem A.M."/>
            <person name="Zheng H."/>
            <person name="Fenical W."/>
            <person name="Dorrestein P.C."/>
            <person name="Moore B.S."/>
            <person name="Qian P.Y."/>
        </authorList>
    </citation>
    <scope>NUCLEOTIDE SEQUENCE [LARGE SCALE GENOMIC DNA]</scope>
    <source>
        <strain evidence="4 5">KA081020-065</strain>
    </source>
</reference>
<dbReference type="PATRIC" id="fig|1110502.3.peg.3129"/>
<dbReference type="Gene3D" id="3.10.129.10">
    <property type="entry name" value="Hotdog Thioesterase"/>
    <property type="match status" value="1"/>
</dbReference>